<evidence type="ECO:0000256" key="1">
    <source>
        <dbReference type="SAM" id="Phobius"/>
    </source>
</evidence>
<evidence type="ECO:0000313" key="3">
    <source>
        <dbReference type="Proteomes" id="UP000056109"/>
    </source>
</evidence>
<keyword evidence="1" id="KW-1133">Transmembrane helix</keyword>
<proteinExistence type="predicted"/>
<dbReference type="EMBL" id="LN606600">
    <property type="protein sequence ID" value="CEF40885.1"/>
    <property type="molecule type" value="Genomic_DNA"/>
</dbReference>
<dbReference type="KEGG" id="asz:ASN_1534"/>
<keyword evidence="1" id="KW-0812">Transmembrane</keyword>
<name>A0A0U5B8L3_9PROT</name>
<sequence length="64" mass="7723">MKKPFDIFVFYLKRLWTVKSGGKLEMAVFCFIFVFMPHHVAEIYYFLTQREEKMANWIQIRGAA</sequence>
<keyword evidence="1" id="KW-0472">Membrane</keyword>
<dbReference type="Proteomes" id="UP000056109">
    <property type="component" value="Chromosome I"/>
</dbReference>
<evidence type="ECO:0000313" key="2">
    <source>
        <dbReference type="EMBL" id="CEF40885.1"/>
    </source>
</evidence>
<gene>
    <name evidence="2" type="ORF">ASN_1534</name>
</gene>
<keyword evidence="3" id="KW-1185">Reference proteome</keyword>
<protein>
    <submittedName>
        <fullName evidence="2">Uncharacterized protein</fullName>
    </submittedName>
</protein>
<dbReference type="PATRIC" id="fig|446692.3.peg.1556"/>
<feature type="transmembrane region" description="Helical" evidence="1">
    <location>
        <begin position="26"/>
        <end position="47"/>
    </location>
</feature>
<reference evidence="3" key="1">
    <citation type="submission" date="2014-09" db="EMBL/GenBank/DDBJ databases">
        <authorList>
            <person name="Illeghems K.G."/>
        </authorList>
    </citation>
    <scope>NUCLEOTIDE SEQUENCE [LARGE SCALE GENOMIC DNA]</scope>
    <source>
        <strain evidence="3">108B</strain>
    </source>
</reference>
<accession>A0A0U5B8L3</accession>
<dbReference type="AlphaFoldDB" id="A0A0U5B8L3"/>
<organism evidence="2 3">
    <name type="scientific">Acetobacter senegalensis</name>
    <dbReference type="NCBI Taxonomy" id="446692"/>
    <lineage>
        <taxon>Bacteria</taxon>
        <taxon>Pseudomonadati</taxon>
        <taxon>Pseudomonadota</taxon>
        <taxon>Alphaproteobacteria</taxon>
        <taxon>Acetobacterales</taxon>
        <taxon>Acetobacteraceae</taxon>
        <taxon>Acetobacter</taxon>
    </lineage>
</organism>